<keyword evidence="2" id="KW-1185">Reference proteome</keyword>
<dbReference type="AlphaFoldDB" id="A0A5C5WGW1"/>
<dbReference type="EMBL" id="SIHI01000015">
    <property type="protein sequence ID" value="TWT50034.1"/>
    <property type="molecule type" value="Genomic_DNA"/>
</dbReference>
<gene>
    <name evidence="1" type="ORF">KOR42_37180</name>
</gene>
<dbReference type="InterPro" id="IPR036866">
    <property type="entry name" value="RibonucZ/Hydroxyglut_hydro"/>
</dbReference>
<dbReference type="SUPFAM" id="SSF56281">
    <property type="entry name" value="Metallo-hydrolase/oxidoreductase"/>
    <property type="match status" value="1"/>
</dbReference>
<proteinExistence type="predicted"/>
<organism evidence="1 2">
    <name type="scientific">Thalassoglobus neptunius</name>
    <dbReference type="NCBI Taxonomy" id="1938619"/>
    <lineage>
        <taxon>Bacteria</taxon>
        <taxon>Pseudomonadati</taxon>
        <taxon>Planctomycetota</taxon>
        <taxon>Planctomycetia</taxon>
        <taxon>Planctomycetales</taxon>
        <taxon>Planctomycetaceae</taxon>
        <taxon>Thalassoglobus</taxon>
    </lineage>
</organism>
<dbReference type="PANTHER" id="PTHR36839">
    <property type="entry name" value="METALLO-BETA-LACTAMASE FAMILY PROTEIN (AFU_ORTHOLOGUE AFUA_5G12770)"/>
    <property type="match status" value="1"/>
</dbReference>
<reference evidence="1 2" key="1">
    <citation type="submission" date="2019-02" db="EMBL/GenBank/DDBJ databases">
        <title>Deep-cultivation of Planctomycetes and their phenomic and genomic characterization uncovers novel biology.</title>
        <authorList>
            <person name="Wiegand S."/>
            <person name="Jogler M."/>
            <person name="Boedeker C."/>
            <person name="Pinto D."/>
            <person name="Vollmers J."/>
            <person name="Rivas-Marin E."/>
            <person name="Kohn T."/>
            <person name="Peeters S.H."/>
            <person name="Heuer A."/>
            <person name="Rast P."/>
            <person name="Oberbeckmann S."/>
            <person name="Bunk B."/>
            <person name="Jeske O."/>
            <person name="Meyerdierks A."/>
            <person name="Storesund J.E."/>
            <person name="Kallscheuer N."/>
            <person name="Luecker S."/>
            <person name="Lage O.M."/>
            <person name="Pohl T."/>
            <person name="Merkel B.J."/>
            <person name="Hornburger P."/>
            <person name="Mueller R.-W."/>
            <person name="Bruemmer F."/>
            <person name="Labrenz M."/>
            <person name="Spormann A.M."/>
            <person name="Op Den Camp H."/>
            <person name="Overmann J."/>
            <person name="Amann R."/>
            <person name="Jetten M.S.M."/>
            <person name="Mascher T."/>
            <person name="Medema M.H."/>
            <person name="Devos D.P."/>
            <person name="Kaster A.-K."/>
            <person name="Ovreas L."/>
            <person name="Rohde M."/>
            <person name="Galperin M.Y."/>
            <person name="Jogler C."/>
        </authorList>
    </citation>
    <scope>NUCLEOTIDE SEQUENCE [LARGE SCALE GENOMIC DNA]</scope>
    <source>
        <strain evidence="1 2">KOR42</strain>
    </source>
</reference>
<evidence type="ECO:0000313" key="2">
    <source>
        <dbReference type="Proteomes" id="UP000317243"/>
    </source>
</evidence>
<accession>A0A5C5WGW1</accession>
<name>A0A5C5WGW1_9PLAN</name>
<comment type="caution">
    <text evidence="1">The sequence shown here is derived from an EMBL/GenBank/DDBJ whole genome shotgun (WGS) entry which is preliminary data.</text>
</comment>
<evidence type="ECO:0008006" key="3">
    <source>
        <dbReference type="Google" id="ProtNLM"/>
    </source>
</evidence>
<dbReference type="PANTHER" id="PTHR36839:SF1">
    <property type="entry name" value="METALLO-BETA-LACTAMASE FAMILY PROTEIN (AFU_ORTHOLOGUE AFUA_5G12770)"/>
    <property type="match status" value="1"/>
</dbReference>
<sequence>MTIFICRTCGTSFDDRPEPPNSCPICCDDRQFVPRSGQEWTTRESLPGRYANLWKQHEPNLFEIRTTPKFGIGQRAFLLTLPEGNYLWDCIALLDDATRHLIHALGGLKGIAISHPHYYTTMQDWAEEFDAPVHLHSDDREWVMRPTRTFSFGMETLFQSAMASNSSAWEVTFRAERFFIGNRRTTDRGSY</sequence>
<dbReference type="Proteomes" id="UP000317243">
    <property type="component" value="Unassembled WGS sequence"/>
</dbReference>
<evidence type="ECO:0000313" key="1">
    <source>
        <dbReference type="EMBL" id="TWT50034.1"/>
    </source>
</evidence>
<protein>
    <recommendedName>
        <fullName evidence="3">Metallo-beta-lactamase domain-containing protein</fullName>
    </recommendedName>
</protein>
<dbReference type="Gene3D" id="3.60.15.10">
    <property type="entry name" value="Ribonuclease Z/Hydroxyacylglutathione hydrolase-like"/>
    <property type="match status" value="1"/>
</dbReference>